<feature type="active site" description="Nucleophile" evidence="4">
    <location>
        <position position="1079"/>
    </location>
</feature>
<evidence type="ECO:0000313" key="8">
    <source>
        <dbReference type="Proteomes" id="UP000002630"/>
    </source>
</evidence>
<dbReference type="Pfam" id="PF01734">
    <property type="entry name" value="Patatin"/>
    <property type="match status" value="1"/>
</dbReference>
<feature type="compositionally biased region" description="Acidic residues" evidence="5">
    <location>
        <begin position="534"/>
        <end position="543"/>
    </location>
</feature>
<proteinExistence type="predicted"/>
<feature type="region of interest" description="Disordered" evidence="5">
    <location>
        <begin position="1"/>
        <end position="76"/>
    </location>
</feature>
<sequence>MRPTTAGRGGRGRTTEVACRAVVEENQTSGQNGRPNSIADQQEGSASGLKGTPTLPRAHEGEGEEGERLPDGSLWEGIGEGLSGAFLHAQQGLEELNLLGVGDAFWLNFGQMDVPELPTLSDLRIFGLSWPPPPAPPPPPPAAREPKLQPASAAPATTANGETEGLSGGGESVTGTITGEIKTRGLTRRLPPWRRGRPKTDGGVGRTPAAAAAAVDSASEEGQDRPITKAGRWRKVGALAGLRKRLSLYGTHGGGGATSGQGHFEGTSPVTAGAPASAGGRWWFARNGAGEGEVQPQKGRRGGIAAGGKSGGGGSTRSMQRKGKDPSVGLSAPGKLEPAVTPAGKSSSRTLTQQQLDRAGQALVDRRNSSPKISPPPGGGGKDKGKKQAGSSMREKRKSAGPAGPPTSSKGQVAGRANVGEPPRGGGGGDKAVPEADKTSSKGERSVDNGGKAAAAAAAAAATAPTHFIPKFAPPPNAWKILSSKSPVEEPKASDQSGDRSPAAPPSSSVPSGSVGAVGQDKWEGGSSEGSAADIDDDDGEEHDEFRDFGDLPLSVTSIPRPPDMEITINRSSGTPANAETRPAAAAAAKAAADSDNVLEEWVDGEPVEVHRGRMTSSWKPTRPDGLSGTSGEMKLVEMACLTGLSSRAGKSAGRIMLEELGFSHLLRGLRGDVRPSLQRRVLQAISTVIDSDPSLAPHFLGLDGLDHPDDDKTAKTKKKATAAGSSASAKKSVGGGSGSSSSVRGRLQERRRRQQQRRRRRRVAGAGDGSPSSPGPAVGEDDLVERITAILGYHMVPGGGGGGAGSGTGFGVPGGVEAAVAPGSGDGPLGRAFRLAVGSLPLPRVRPFSSSAAAESLGFHQQQRSPLEGAAVVGRGAGTREGEGEGDFQAAREGRDWWKDEVALEEEGLEQQAATQAAAMFPGGSGGAGGSSGWVWWWGRGRRVSRERLVEEALELTFRLIMSGDAALDALKVDENLVSAIKRVAEGGGQKLQYDSRGVLKRAGPPLTHSQLLANKCLAALGAHQWRPKTRGQKGVRILCFDGGGTRGVLTLALLKHLEKALGGRQPHEVFDMIVGTSTGGIIAGLAGVKAFPVAECERMYDSLINKIFIKHPGGGMKLALKQAFYDEVGWMKILNSILGDMLMVDSAQDPLRPLIICPSTTISSNPAKVMLWRNYNYPPGHQGRYHGSFRHMVRQAIRATTAAPTFFPPLMINGALYSDGALLCNNPSAVAFHEAKHAFPGVPIEMIVSIGTGCFFEEKREFLEPAGLGWDGIINQVIASATETEITTDIVSDLLPPEQFFRFNPRMTDMPIDEVRKERLDWLKTLANEYFETPENQARLQEMAEKMLPDP</sequence>
<name>D7FNE8_ECTSI</name>
<evidence type="ECO:0000256" key="1">
    <source>
        <dbReference type="ARBA" id="ARBA00022801"/>
    </source>
</evidence>
<feature type="compositionally biased region" description="Gly residues" evidence="5">
    <location>
        <begin position="302"/>
        <end position="315"/>
    </location>
</feature>
<dbReference type="GO" id="GO:0006631">
    <property type="term" value="P:fatty acid metabolic process"/>
    <property type="evidence" value="ECO:0007669"/>
    <property type="project" value="TreeGrafter"/>
</dbReference>
<dbReference type="GO" id="GO:0016042">
    <property type="term" value="P:lipid catabolic process"/>
    <property type="evidence" value="ECO:0007669"/>
    <property type="project" value="UniProtKB-UniRule"/>
</dbReference>
<dbReference type="InterPro" id="IPR002641">
    <property type="entry name" value="PNPLA_dom"/>
</dbReference>
<feature type="compositionally biased region" description="Basic and acidic residues" evidence="5">
    <location>
        <begin position="57"/>
        <end position="70"/>
    </location>
</feature>
<feature type="compositionally biased region" description="Low complexity" evidence="5">
    <location>
        <begin position="722"/>
        <end position="733"/>
    </location>
</feature>
<dbReference type="EMBL" id="FN649746">
    <property type="protein sequence ID" value="CBJ30202.1"/>
    <property type="molecule type" value="Genomic_DNA"/>
</dbReference>
<dbReference type="GO" id="GO:0016020">
    <property type="term" value="C:membrane"/>
    <property type="evidence" value="ECO:0007669"/>
    <property type="project" value="TreeGrafter"/>
</dbReference>
<keyword evidence="1 4" id="KW-0378">Hydrolase</keyword>
<feature type="compositionally biased region" description="Low complexity" evidence="5">
    <location>
        <begin position="506"/>
        <end position="533"/>
    </location>
</feature>
<dbReference type="PROSITE" id="PS51635">
    <property type="entry name" value="PNPLA"/>
    <property type="match status" value="1"/>
</dbReference>
<dbReference type="InParanoid" id="D7FNE8"/>
<feature type="compositionally biased region" description="Polar residues" evidence="5">
    <location>
        <begin position="25"/>
        <end position="45"/>
    </location>
</feature>
<organism evidence="7 8">
    <name type="scientific">Ectocarpus siliculosus</name>
    <name type="common">Brown alga</name>
    <name type="synonym">Conferva siliculosa</name>
    <dbReference type="NCBI Taxonomy" id="2880"/>
    <lineage>
        <taxon>Eukaryota</taxon>
        <taxon>Sar</taxon>
        <taxon>Stramenopiles</taxon>
        <taxon>Ochrophyta</taxon>
        <taxon>PX clade</taxon>
        <taxon>Phaeophyceae</taxon>
        <taxon>Ectocarpales</taxon>
        <taxon>Ectocarpaceae</taxon>
        <taxon>Ectocarpus</taxon>
    </lineage>
</organism>
<keyword evidence="2 4" id="KW-0442">Lipid degradation</keyword>
<evidence type="ECO:0000256" key="3">
    <source>
        <dbReference type="ARBA" id="ARBA00023098"/>
    </source>
</evidence>
<evidence type="ECO:0000256" key="4">
    <source>
        <dbReference type="PROSITE-ProRule" id="PRU01161"/>
    </source>
</evidence>
<dbReference type="Gene3D" id="3.40.1090.10">
    <property type="entry name" value="Cytosolic phospholipase A2 catalytic domain"/>
    <property type="match status" value="1"/>
</dbReference>
<dbReference type="PANTHER" id="PTHR24185">
    <property type="entry name" value="CALCIUM-INDEPENDENT PHOSPHOLIPASE A2-GAMMA"/>
    <property type="match status" value="1"/>
</dbReference>
<evidence type="ECO:0000256" key="5">
    <source>
        <dbReference type="SAM" id="MobiDB-lite"/>
    </source>
</evidence>
<feature type="compositionally biased region" description="Basic and acidic residues" evidence="5">
    <location>
        <begin position="705"/>
        <end position="715"/>
    </location>
</feature>
<feature type="compositionally biased region" description="Basic residues" evidence="5">
    <location>
        <begin position="185"/>
        <end position="197"/>
    </location>
</feature>
<feature type="compositionally biased region" description="Polar residues" evidence="5">
    <location>
        <begin position="344"/>
        <end position="356"/>
    </location>
</feature>
<feature type="region of interest" description="Disordered" evidence="5">
    <location>
        <begin position="701"/>
        <end position="781"/>
    </location>
</feature>
<dbReference type="eggNOG" id="KOG4231">
    <property type="taxonomic scope" value="Eukaryota"/>
</dbReference>
<feature type="compositionally biased region" description="Basic and acidic residues" evidence="5">
    <location>
        <begin position="432"/>
        <end position="447"/>
    </location>
</feature>
<evidence type="ECO:0000313" key="7">
    <source>
        <dbReference type="EMBL" id="CBJ30202.1"/>
    </source>
</evidence>
<feature type="short sequence motif" description="GXSXG" evidence="4">
    <location>
        <begin position="1077"/>
        <end position="1081"/>
    </location>
</feature>
<feature type="short sequence motif" description="DGA/G" evidence="4">
    <location>
        <begin position="1221"/>
        <end position="1223"/>
    </location>
</feature>
<dbReference type="InterPro" id="IPR016035">
    <property type="entry name" value="Acyl_Trfase/lysoPLipase"/>
</dbReference>
<dbReference type="OrthoDB" id="630895at2759"/>
<feature type="compositionally biased region" description="Low complexity" evidence="5">
    <location>
        <begin position="770"/>
        <end position="779"/>
    </location>
</feature>
<feature type="compositionally biased region" description="Basic residues" evidence="5">
    <location>
        <begin position="750"/>
        <end position="764"/>
    </location>
</feature>
<feature type="short sequence motif" description="GXGXXG" evidence="4">
    <location>
        <begin position="1044"/>
        <end position="1049"/>
    </location>
</feature>
<dbReference type="GO" id="GO:0004620">
    <property type="term" value="F:phospholipase activity"/>
    <property type="evidence" value="ECO:0007669"/>
    <property type="project" value="TreeGrafter"/>
</dbReference>
<reference evidence="7 8" key="1">
    <citation type="journal article" date="2010" name="Nature">
        <title>The Ectocarpus genome and the independent evolution of multicellularity in brown algae.</title>
        <authorList>
            <person name="Cock J.M."/>
            <person name="Sterck L."/>
            <person name="Rouze P."/>
            <person name="Scornet D."/>
            <person name="Allen A.E."/>
            <person name="Amoutzias G."/>
            <person name="Anthouard V."/>
            <person name="Artiguenave F."/>
            <person name="Aury J.M."/>
            <person name="Badger J.H."/>
            <person name="Beszteri B."/>
            <person name="Billiau K."/>
            <person name="Bonnet E."/>
            <person name="Bothwell J.H."/>
            <person name="Bowler C."/>
            <person name="Boyen C."/>
            <person name="Brownlee C."/>
            <person name="Carrano C.J."/>
            <person name="Charrier B."/>
            <person name="Cho G.Y."/>
            <person name="Coelho S.M."/>
            <person name="Collen J."/>
            <person name="Corre E."/>
            <person name="Da Silva C."/>
            <person name="Delage L."/>
            <person name="Delaroque N."/>
            <person name="Dittami S.M."/>
            <person name="Doulbeau S."/>
            <person name="Elias M."/>
            <person name="Farnham G."/>
            <person name="Gachon C.M."/>
            <person name="Gschloessl B."/>
            <person name="Heesch S."/>
            <person name="Jabbari K."/>
            <person name="Jubin C."/>
            <person name="Kawai H."/>
            <person name="Kimura K."/>
            <person name="Kloareg B."/>
            <person name="Kupper F.C."/>
            <person name="Lang D."/>
            <person name="Le Bail A."/>
            <person name="Leblanc C."/>
            <person name="Lerouge P."/>
            <person name="Lohr M."/>
            <person name="Lopez P.J."/>
            <person name="Martens C."/>
            <person name="Maumus F."/>
            <person name="Michel G."/>
            <person name="Miranda-Saavedra D."/>
            <person name="Morales J."/>
            <person name="Moreau H."/>
            <person name="Motomura T."/>
            <person name="Nagasato C."/>
            <person name="Napoli C.A."/>
            <person name="Nelson D.R."/>
            <person name="Nyvall-Collen P."/>
            <person name="Peters A.F."/>
            <person name="Pommier C."/>
            <person name="Potin P."/>
            <person name="Poulain J."/>
            <person name="Quesneville H."/>
            <person name="Read B."/>
            <person name="Rensing S.A."/>
            <person name="Ritter A."/>
            <person name="Rousvoal S."/>
            <person name="Samanta M."/>
            <person name="Samson G."/>
            <person name="Schroeder D.C."/>
            <person name="Segurens B."/>
            <person name="Strittmatter M."/>
            <person name="Tonon T."/>
            <person name="Tregear J.W."/>
            <person name="Valentin K."/>
            <person name="von Dassow P."/>
            <person name="Yamagishi T."/>
            <person name="Van de Peer Y."/>
            <person name="Wincker P."/>
        </authorList>
    </citation>
    <scope>NUCLEOTIDE SEQUENCE [LARGE SCALE GENOMIC DNA]</scope>
    <source>
        <strain evidence="8">Ec32 / CCAP1310/4</strain>
    </source>
</reference>
<feature type="active site" description="Proton acceptor" evidence="4">
    <location>
        <position position="1221"/>
    </location>
</feature>
<feature type="region of interest" description="Disordered" evidence="5">
    <location>
        <begin position="248"/>
        <end position="563"/>
    </location>
</feature>
<feature type="region of interest" description="Disordered" evidence="5">
    <location>
        <begin position="131"/>
        <end position="235"/>
    </location>
</feature>
<protein>
    <submittedName>
        <fullName evidence="7">Novel protein</fullName>
    </submittedName>
</protein>
<feature type="domain" description="PNPLA" evidence="6">
    <location>
        <begin position="1040"/>
        <end position="1234"/>
    </location>
</feature>
<dbReference type="SUPFAM" id="SSF52151">
    <property type="entry name" value="FabD/lysophospholipase-like"/>
    <property type="match status" value="1"/>
</dbReference>
<dbReference type="Proteomes" id="UP000002630">
    <property type="component" value="Linkage Group LG21"/>
</dbReference>
<gene>
    <name evidence="7" type="ORF">Esi_0179_0062</name>
</gene>
<dbReference type="PANTHER" id="PTHR24185:SF1">
    <property type="entry name" value="CALCIUM-INDEPENDENT PHOSPHOLIPASE A2-GAMMA"/>
    <property type="match status" value="1"/>
</dbReference>
<keyword evidence="3 4" id="KW-0443">Lipid metabolism</keyword>
<accession>D7FNE8</accession>
<feature type="compositionally biased region" description="Low complexity" evidence="5">
    <location>
        <begin position="453"/>
        <end position="464"/>
    </location>
</feature>
<evidence type="ECO:0000256" key="2">
    <source>
        <dbReference type="ARBA" id="ARBA00022963"/>
    </source>
</evidence>
<dbReference type="STRING" id="2880.D7FNE8"/>
<keyword evidence="8" id="KW-1185">Reference proteome</keyword>
<feature type="compositionally biased region" description="Pro residues" evidence="5">
    <location>
        <begin position="131"/>
        <end position="143"/>
    </location>
</feature>
<evidence type="ECO:0000259" key="6">
    <source>
        <dbReference type="PROSITE" id="PS51635"/>
    </source>
</evidence>
<dbReference type="EMBL" id="FN648283">
    <property type="protein sequence ID" value="CBJ30202.1"/>
    <property type="molecule type" value="Genomic_DNA"/>
</dbReference>